<dbReference type="InterPro" id="IPR043129">
    <property type="entry name" value="ATPase_NBD"/>
</dbReference>
<evidence type="ECO:0000313" key="1">
    <source>
        <dbReference type="EMBL" id="OGD84977.1"/>
    </source>
</evidence>
<dbReference type="PIRSF" id="PIRSF019169">
    <property type="entry name" value="PilM"/>
    <property type="match status" value="1"/>
</dbReference>
<organism evidence="1 2">
    <name type="scientific">Candidatus Curtissbacteria bacterium RIFCSPHIGHO2_01_FULL_41_13</name>
    <dbReference type="NCBI Taxonomy" id="1797745"/>
    <lineage>
        <taxon>Bacteria</taxon>
        <taxon>Candidatus Curtissiibacteriota</taxon>
    </lineage>
</organism>
<dbReference type="EMBL" id="MFBA01000043">
    <property type="protein sequence ID" value="OGD84977.1"/>
    <property type="molecule type" value="Genomic_DNA"/>
</dbReference>
<dbReference type="SUPFAM" id="SSF53067">
    <property type="entry name" value="Actin-like ATPase domain"/>
    <property type="match status" value="2"/>
</dbReference>
<dbReference type="Proteomes" id="UP000177069">
    <property type="component" value="Unassembled WGS sequence"/>
</dbReference>
<dbReference type="InterPro" id="IPR050696">
    <property type="entry name" value="FtsA/MreB"/>
</dbReference>
<reference evidence="1 2" key="1">
    <citation type="journal article" date="2016" name="Nat. Commun.">
        <title>Thousands of microbial genomes shed light on interconnected biogeochemical processes in an aquifer system.</title>
        <authorList>
            <person name="Anantharaman K."/>
            <person name="Brown C.T."/>
            <person name="Hug L.A."/>
            <person name="Sharon I."/>
            <person name="Castelle C.J."/>
            <person name="Probst A.J."/>
            <person name="Thomas B.C."/>
            <person name="Singh A."/>
            <person name="Wilkins M.J."/>
            <person name="Karaoz U."/>
            <person name="Brodie E.L."/>
            <person name="Williams K.H."/>
            <person name="Hubbard S.S."/>
            <person name="Banfield J.F."/>
        </authorList>
    </citation>
    <scope>NUCLEOTIDE SEQUENCE [LARGE SCALE GENOMIC DNA]</scope>
</reference>
<dbReference type="CDD" id="cd24049">
    <property type="entry name" value="ASKHA_NBD_PilM"/>
    <property type="match status" value="1"/>
</dbReference>
<comment type="caution">
    <text evidence="1">The sequence shown here is derived from an EMBL/GenBank/DDBJ whole genome shotgun (WGS) entry which is preliminary data.</text>
</comment>
<evidence type="ECO:0008006" key="3">
    <source>
        <dbReference type="Google" id="ProtNLM"/>
    </source>
</evidence>
<dbReference type="PANTHER" id="PTHR32432">
    <property type="entry name" value="CELL DIVISION PROTEIN FTSA-RELATED"/>
    <property type="match status" value="1"/>
</dbReference>
<protein>
    <recommendedName>
        <fullName evidence="3">SHS2 domain-containing protein</fullName>
    </recommendedName>
</protein>
<dbReference type="AlphaFoldDB" id="A0A1F5FZE5"/>
<dbReference type="Pfam" id="PF11104">
    <property type="entry name" value="PilM_2"/>
    <property type="match status" value="1"/>
</dbReference>
<dbReference type="NCBIfam" id="TIGR01175">
    <property type="entry name" value="pilM"/>
    <property type="match status" value="1"/>
</dbReference>
<proteinExistence type="predicted"/>
<dbReference type="InterPro" id="IPR005883">
    <property type="entry name" value="PilM"/>
</dbReference>
<evidence type="ECO:0000313" key="2">
    <source>
        <dbReference type="Proteomes" id="UP000177069"/>
    </source>
</evidence>
<dbReference type="Gene3D" id="3.30.420.40">
    <property type="match status" value="2"/>
</dbReference>
<accession>A0A1F5FZE5</accession>
<sequence length="341" mass="36904">MTDQTFGLDIGRSFVKVVQVKSLGSKKILTAAASLPIPSGGIQQESPIELKKVSEAVKVCVENAKVEGEKCTVSLVESQAVTRLIEMPDLTDKELASAINYEADQYIPLPLKEVNLQYKIVSRPQRDSDNKMQVLLVAAPLRVIKKYSKIVKDAGLTLSAVETESTALARALTKAEDSPILIATLGAYSTELVIVQNGGPIFTRSIATGGLALTRAIVAEFGLPQNQAEEYKKAYGILKDKLSGKVSSVLRPILEVLINEILKAIEFTKSHMKDYQFANIVVCGGGAYLPGLSEFLTERTGLEVSLGDPWQDFAKEGLVLKLVGQGSFYCIATGLALRTWV</sequence>
<dbReference type="Gene3D" id="3.30.1490.300">
    <property type="match status" value="1"/>
</dbReference>
<name>A0A1F5FZE5_9BACT</name>
<dbReference type="PANTHER" id="PTHR32432:SF3">
    <property type="entry name" value="ETHANOLAMINE UTILIZATION PROTEIN EUTJ"/>
    <property type="match status" value="1"/>
</dbReference>
<gene>
    <name evidence="1" type="ORF">A2696_02885</name>
</gene>